<keyword evidence="2 6" id="KW-0812">Transmembrane</keyword>
<comment type="subcellular location">
    <subcellularLocation>
        <location evidence="1">Membrane</location>
        <topology evidence="1">Multi-pass membrane protein</topology>
    </subcellularLocation>
</comment>
<keyword evidence="4 6" id="KW-0472">Membrane</keyword>
<dbReference type="GO" id="GO:0005783">
    <property type="term" value="C:endoplasmic reticulum"/>
    <property type="evidence" value="ECO:0007669"/>
    <property type="project" value="TreeGrafter"/>
</dbReference>
<feature type="transmembrane region" description="Helical" evidence="6">
    <location>
        <begin position="74"/>
        <end position="95"/>
    </location>
</feature>
<evidence type="ECO:0000256" key="3">
    <source>
        <dbReference type="ARBA" id="ARBA00022989"/>
    </source>
</evidence>
<dbReference type="AlphaFoldDB" id="A0A0D0CM87"/>
<evidence type="ECO:0000256" key="2">
    <source>
        <dbReference type="ARBA" id="ARBA00022692"/>
    </source>
</evidence>
<evidence type="ECO:0000313" key="7">
    <source>
        <dbReference type="EMBL" id="KIK64204.1"/>
    </source>
</evidence>
<dbReference type="OrthoDB" id="191139at2759"/>
<dbReference type="Pfam" id="PF03547">
    <property type="entry name" value="Mem_trans"/>
    <property type="match status" value="1"/>
</dbReference>
<keyword evidence="3 6" id="KW-1133">Transmembrane helix</keyword>
<dbReference type="Proteomes" id="UP000053593">
    <property type="component" value="Unassembled WGS sequence"/>
</dbReference>
<feature type="transmembrane region" description="Helical" evidence="6">
    <location>
        <begin position="362"/>
        <end position="383"/>
    </location>
</feature>
<feature type="transmembrane region" description="Helical" evidence="6">
    <location>
        <begin position="325"/>
        <end position="350"/>
    </location>
</feature>
<feature type="compositionally biased region" description="Basic and acidic residues" evidence="5">
    <location>
        <begin position="184"/>
        <end position="194"/>
    </location>
</feature>
<evidence type="ECO:0008006" key="9">
    <source>
        <dbReference type="Google" id="ProtNLM"/>
    </source>
</evidence>
<keyword evidence="8" id="KW-1185">Reference proteome</keyword>
<name>A0A0D0CM87_9AGAR</name>
<feature type="transmembrane region" description="Helical" evidence="6">
    <location>
        <begin position="282"/>
        <end position="304"/>
    </location>
</feature>
<feature type="transmembrane region" description="Helical" evidence="6">
    <location>
        <begin position="395"/>
        <end position="416"/>
    </location>
</feature>
<feature type="transmembrane region" description="Helical" evidence="6">
    <location>
        <begin position="7"/>
        <end position="33"/>
    </location>
</feature>
<dbReference type="EMBL" id="KN834762">
    <property type="protein sequence ID" value="KIK64204.1"/>
    <property type="molecule type" value="Genomic_DNA"/>
</dbReference>
<accession>A0A0D0CM87</accession>
<dbReference type="InterPro" id="IPR004776">
    <property type="entry name" value="Mem_transp_PIN-like"/>
</dbReference>
<evidence type="ECO:0000256" key="6">
    <source>
        <dbReference type="SAM" id="Phobius"/>
    </source>
</evidence>
<evidence type="ECO:0000256" key="1">
    <source>
        <dbReference type="ARBA" id="ARBA00004141"/>
    </source>
</evidence>
<evidence type="ECO:0000256" key="5">
    <source>
        <dbReference type="SAM" id="MobiDB-lite"/>
    </source>
</evidence>
<dbReference type="GO" id="GO:0055085">
    <property type="term" value="P:transmembrane transport"/>
    <property type="evidence" value="ECO:0007669"/>
    <property type="project" value="InterPro"/>
</dbReference>
<reference evidence="7 8" key="1">
    <citation type="submission" date="2014-04" db="EMBL/GenBank/DDBJ databases">
        <title>Evolutionary Origins and Diversification of the Mycorrhizal Mutualists.</title>
        <authorList>
            <consortium name="DOE Joint Genome Institute"/>
            <consortium name="Mycorrhizal Genomics Consortium"/>
            <person name="Kohler A."/>
            <person name="Kuo A."/>
            <person name="Nagy L.G."/>
            <person name="Floudas D."/>
            <person name="Copeland A."/>
            <person name="Barry K.W."/>
            <person name="Cichocki N."/>
            <person name="Veneault-Fourrey C."/>
            <person name="LaButti K."/>
            <person name="Lindquist E.A."/>
            <person name="Lipzen A."/>
            <person name="Lundell T."/>
            <person name="Morin E."/>
            <person name="Murat C."/>
            <person name="Riley R."/>
            <person name="Ohm R."/>
            <person name="Sun H."/>
            <person name="Tunlid A."/>
            <person name="Henrissat B."/>
            <person name="Grigoriev I.V."/>
            <person name="Hibbett D.S."/>
            <person name="Martin F."/>
        </authorList>
    </citation>
    <scope>NUCLEOTIDE SEQUENCE [LARGE SCALE GENOMIC DNA]</scope>
    <source>
        <strain evidence="7 8">FD-317 M1</strain>
    </source>
</reference>
<feature type="transmembrane region" description="Helical" evidence="6">
    <location>
        <begin position="241"/>
        <end position="262"/>
    </location>
</feature>
<protein>
    <recommendedName>
        <fullName evidence="9">Auxin efflux carrier</fullName>
    </recommendedName>
</protein>
<organism evidence="7 8">
    <name type="scientific">Collybiopsis luxurians FD-317 M1</name>
    <dbReference type="NCBI Taxonomy" id="944289"/>
    <lineage>
        <taxon>Eukaryota</taxon>
        <taxon>Fungi</taxon>
        <taxon>Dikarya</taxon>
        <taxon>Basidiomycota</taxon>
        <taxon>Agaricomycotina</taxon>
        <taxon>Agaricomycetes</taxon>
        <taxon>Agaricomycetidae</taxon>
        <taxon>Agaricales</taxon>
        <taxon>Marasmiineae</taxon>
        <taxon>Omphalotaceae</taxon>
        <taxon>Collybiopsis</taxon>
        <taxon>Collybiopsis luxurians</taxon>
    </lineage>
</organism>
<feature type="region of interest" description="Disordered" evidence="5">
    <location>
        <begin position="175"/>
        <end position="198"/>
    </location>
</feature>
<dbReference type="PANTHER" id="PTHR31794">
    <property type="entry name" value="AUXIN EFFLUX TRANSPORTER FAMILY PROTEIN (EUROFUNG)"/>
    <property type="match status" value="1"/>
</dbReference>
<sequence length="432" mass="46977">MSESSILTAFIGSLEASVSVLLTVFYGAVAGYFGLVSTDKSAVDLSSLTVKLFLPCLLFVNVGEGFSMDNIGRFAPIIIWGFGYNIISIILGSTATRLLKLPAWVTAAVTFNNATSLPLLLLQSFAVSGALSSISAGDPIGAIARANTYFLINATISNTLTFSLGPRLLKADVEANDGDEDRQGDDVEERRISRSESGVSVVIDEDDDEVGERIPLIPNKRGRKRQDNSWGRVTGQFFYQFWNVPVLSACIGLFAGLVPTLHHHFFDKNGIFRAWLTVSLSTVGNMFAGTQVIIVGLKVLGIRLDSLHSTYAKMRLREDSGSMPLYPTICVLLTRFIIMPAISIPVIYVLAAKTHILSDDPILWFCMMVMPVGPSAMRLAALADVTKVDEREKMVIAKFLALSYVVTPMFCFAAVASLKACEMALFAQSTRL</sequence>
<dbReference type="PANTHER" id="PTHR31794:SF4">
    <property type="entry name" value="AUXIN EFFLUX TRANSPORTER FAMILY PROTEIN (EUROFUNG)"/>
    <property type="match status" value="1"/>
</dbReference>
<dbReference type="HOGENOM" id="CLU_032414_1_0_1"/>
<proteinExistence type="predicted"/>
<gene>
    <name evidence="7" type="ORF">GYMLUDRAFT_985216</name>
</gene>
<evidence type="ECO:0000313" key="8">
    <source>
        <dbReference type="Proteomes" id="UP000053593"/>
    </source>
</evidence>
<dbReference type="GO" id="GO:0016020">
    <property type="term" value="C:membrane"/>
    <property type="evidence" value="ECO:0007669"/>
    <property type="project" value="UniProtKB-SubCell"/>
</dbReference>
<evidence type="ECO:0000256" key="4">
    <source>
        <dbReference type="ARBA" id="ARBA00023136"/>
    </source>
</evidence>